<comment type="caution">
    <text evidence="10">The sequence shown here is derived from an EMBL/GenBank/DDBJ whole genome shotgun (WGS) entry which is preliminary data.</text>
</comment>
<dbReference type="AlphaFoldDB" id="A0A9W8NEP8"/>
<evidence type="ECO:0000256" key="2">
    <source>
        <dbReference type="ARBA" id="ARBA00004651"/>
    </source>
</evidence>
<dbReference type="SUPFAM" id="SSF103473">
    <property type="entry name" value="MFS general substrate transporter"/>
    <property type="match status" value="1"/>
</dbReference>
<dbReference type="VEuPathDB" id="FungiDB:F4678DRAFT_197481"/>
<feature type="region of interest" description="Disordered" evidence="8">
    <location>
        <begin position="487"/>
        <end position="523"/>
    </location>
</feature>
<feature type="transmembrane region" description="Helical" evidence="9">
    <location>
        <begin position="354"/>
        <end position="373"/>
    </location>
</feature>
<feature type="transmembrane region" description="Helical" evidence="9">
    <location>
        <begin position="379"/>
        <end position="398"/>
    </location>
</feature>
<evidence type="ECO:0000313" key="10">
    <source>
        <dbReference type="EMBL" id="KAJ3571664.1"/>
    </source>
</evidence>
<comment type="similarity">
    <text evidence="3">Belongs to the CTL (choline transporter-like) family.</text>
</comment>
<feature type="transmembrane region" description="Helical" evidence="9">
    <location>
        <begin position="109"/>
        <end position="129"/>
    </location>
</feature>
<keyword evidence="7 9" id="KW-0472">Membrane</keyword>
<evidence type="ECO:0000313" key="11">
    <source>
        <dbReference type="Proteomes" id="UP001148614"/>
    </source>
</evidence>
<evidence type="ECO:0000256" key="9">
    <source>
        <dbReference type="SAM" id="Phobius"/>
    </source>
</evidence>
<feature type="transmembrane region" description="Helical" evidence="9">
    <location>
        <begin position="598"/>
        <end position="618"/>
    </location>
</feature>
<accession>A0A9W8NEP8</accession>
<dbReference type="InterPro" id="IPR036259">
    <property type="entry name" value="MFS_trans_sf"/>
</dbReference>
<keyword evidence="6 9" id="KW-1133">Transmembrane helix</keyword>
<feature type="transmembrane region" description="Helical" evidence="9">
    <location>
        <begin position="831"/>
        <end position="852"/>
    </location>
</feature>
<feature type="transmembrane region" description="Helical" evidence="9">
    <location>
        <begin position="625"/>
        <end position="647"/>
    </location>
</feature>
<dbReference type="GO" id="GO:0005886">
    <property type="term" value="C:plasma membrane"/>
    <property type="evidence" value="ECO:0007669"/>
    <property type="project" value="UniProtKB-SubCell"/>
</dbReference>
<feature type="transmembrane region" description="Helical" evidence="9">
    <location>
        <begin position="309"/>
        <end position="333"/>
    </location>
</feature>
<feature type="transmembrane region" description="Helical" evidence="9">
    <location>
        <begin position="271"/>
        <end position="289"/>
    </location>
</feature>
<evidence type="ECO:0000256" key="6">
    <source>
        <dbReference type="ARBA" id="ARBA00022989"/>
    </source>
</evidence>
<dbReference type="EMBL" id="JANPWZ010000825">
    <property type="protein sequence ID" value="KAJ3571664.1"/>
    <property type="molecule type" value="Genomic_DNA"/>
</dbReference>
<evidence type="ECO:0000256" key="8">
    <source>
        <dbReference type="SAM" id="MobiDB-lite"/>
    </source>
</evidence>
<evidence type="ECO:0000256" key="5">
    <source>
        <dbReference type="ARBA" id="ARBA00022692"/>
    </source>
</evidence>
<evidence type="ECO:0000256" key="3">
    <source>
        <dbReference type="ARBA" id="ARBA00007168"/>
    </source>
</evidence>
<dbReference type="InterPro" id="IPR007603">
    <property type="entry name" value="Choline_transptr-like"/>
</dbReference>
<feature type="transmembrane region" description="Helical" evidence="9">
    <location>
        <begin position="898"/>
        <end position="922"/>
    </location>
</feature>
<feature type="transmembrane region" description="Helical" evidence="9">
    <location>
        <begin position="735"/>
        <end position="758"/>
    </location>
</feature>
<feature type="transmembrane region" description="Helical" evidence="9">
    <location>
        <begin position="801"/>
        <end position="819"/>
    </location>
</feature>
<feature type="transmembrane region" description="Helical" evidence="9">
    <location>
        <begin position="205"/>
        <end position="224"/>
    </location>
</feature>
<dbReference type="VEuPathDB" id="FungiDB:F4678DRAFT_197482"/>
<feature type="transmembrane region" description="Helical" evidence="9">
    <location>
        <begin position="942"/>
        <end position="971"/>
    </location>
</feature>
<comment type="subcellular location">
    <subcellularLocation>
        <location evidence="2">Cell membrane</location>
        <topology evidence="2">Multi-pass membrane protein</topology>
    </subcellularLocation>
</comment>
<dbReference type="Gene3D" id="1.20.1250.20">
    <property type="entry name" value="MFS general substrate transporter like domains"/>
    <property type="match status" value="1"/>
</dbReference>
<name>A0A9W8NEP8_9PEZI</name>
<evidence type="ECO:0000256" key="1">
    <source>
        <dbReference type="ARBA" id="ARBA00002957"/>
    </source>
</evidence>
<reference evidence="10" key="1">
    <citation type="submission" date="2022-07" db="EMBL/GenBank/DDBJ databases">
        <title>Genome Sequence of Xylaria arbuscula.</title>
        <authorList>
            <person name="Buettner E."/>
        </authorList>
    </citation>
    <scope>NUCLEOTIDE SEQUENCE</scope>
    <source>
        <strain evidence="10">VT107</strain>
    </source>
</reference>
<feature type="transmembrane region" description="Helical" evidence="9">
    <location>
        <begin position="653"/>
        <end position="672"/>
    </location>
</feature>
<feature type="transmembrane region" description="Helical" evidence="9">
    <location>
        <begin position="455"/>
        <end position="473"/>
    </location>
</feature>
<evidence type="ECO:0000256" key="7">
    <source>
        <dbReference type="ARBA" id="ARBA00023136"/>
    </source>
</evidence>
<feature type="transmembrane region" description="Helical" evidence="9">
    <location>
        <begin position="419"/>
        <end position="443"/>
    </location>
</feature>
<feature type="transmembrane region" description="Helical" evidence="9">
    <location>
        <begin position="549"/>
        <end position="570"/>
    </location>
</feature>
<sequence length="1000" mass="109811">MDHDDRSQDPGYDESHVPITSSDRVRRSRLAIWLVLFLLLLVNLTSGISNIPLNRLLERRLCRAYYGADHDVDEQLCKVDSVQQDLAWIMGSFETLWVVGERYGRGRILLLNLIPRLFMLFWTLSVSYFEDYLPPRAAIAGASLSVLGGDTVFNSLIYGLAAKLTDDGTIRAIYFSRMTALTSVIGFLSPAIASAAMTINLSLPFWLGTIFLFLALPIVLLLPVESSIPDETSEARRPLISSPTLKAQASRTSLVASVVDRAHSLVSAVGNLQLALLLLSMFLSSLASADTKLLAQYISKRYHWTFASAGYLLSAKAIVNFFLLTFVVPFFLTTRGADASQSQSDNANIRYARFCLVSSVLGALAIGLSSVIWELVPSLVIYALGVPLSIFTLSLANSPNMWARTPNSETETSDPQSHVFSIIMMVKTLGSLIGAPLMAALWYHGIQASLYGVPYLVSSLIYLAAVDSGYWAIFVMNNHQQGGAAANYYNADPERGNPYGQEQYGQQQQYGGPQQNGQQQQYGAPAHQYSEKPMFDQAFKLERPKYNDLWAAILFILVCIGFVAVSGLAIHGYASEKGTYGDGIYDSNSRAGLNTNTIILFAFILAIAVVFSYGYVLVARQFPRAFIWVTGILNIVFGLVTAIYMLYRHYYSGGIVFLIFSAFYIFAFITWIPRIPFSALMLKTAVDVSKSYGHVFLVSFVAGILATAFAAYYSVTFVAVYAKYSPQGGNPGCSAGGGGCSTAKVTGLLVFITFAAYWISEVIKNVTHTTISGVFGSWYFFHPSQQPRAVTRGALRRSLTFSFGSISLGSLLVAIINLLRQLCSIARQNEMAQGNIFASIAFLVLGCFISILDWAVQFLNRYAFSYIALYGKPYIAAAKDTWTMIKQRGIDALINECLLGPVFSMGATFVGYACALLAHLYLEYTNPSYNANGAYTPVVDAFAFLIGLQICNVFTTPLSSGIDTIFVAAAWEPAKMMQNHPELYGEMVRVYPHVQTAIHA</sequence>
<dbReference type="PANTHER" id="PTHR12385">
    <property type="entry name" value="CHOLINE TRANSPORTER-LIKE (SLC FAMILY 44)"/>
    <property type="match status" value="1"/>
</dbReference>
<dbReference type="Pfam" id="PF04515">
    <property type="entry name" value="Choline_transpo"/>
    <property type="match status" value="1"/>
</dbReference>
<feature type="transmembrane region" description="Helical" evidence="9">
    <location>
        <begin position="174"/>
        <end position="199"/>
    </location>
</feature>
<comment type="function">
    <text evidence="1">Probably involved in transport through the plasma membrane.</text>
</comment>
<gene>
    <name evidence="10" type="ORF">NPX13_g5299</name>
</gene>
<feature type="compositionally biased region" description="Low complexity" evidence="8">
    <location>
        <begin position="496"/>
        <end position="523"/>
    </location>
</feature>
<feature type="transmembrane region" description="Helical" evidence="9">
    <location>
        <begin position="141"/>
        <end position="162"/>
    </location>
</feature>
<dbReference type="Proteomes" id="UP001148614">
    <property type="component" value="Unassembled WGS sequence"/>
</dbReference>
<proteinExistence type="inferred from homology"/>
<feature type="transmembrane region" description="Helical" evidence="9">
    <location>
        <begin position="692"/>
        <end position="715"/>
    </location>
</feature>
<protein>
    <recommendedName>
        <fullName evidence="4">Protein PNS1</fullName>
    </recommendedName>
</protein>
<evidence type="ECO:0000256" key="4">
    <source>
        <dbReference type="ARBA" id="ARBA00015388"/>
    </source>
</evidence>
<dbReference type="PANTHER" id="PTHR12385:SF4">
    <property type="entry name" value="PROTEIN PNS1"/>
    <property type="match status" value="1"/>
</dbReference>
<keyword evidence="11" id="KW-1185">Reference proteome</keyword>
<keyword evidence="5 9" id="KW-0812">Transmembrane</keyword>
<feature type="transmembrane region" description="Helical" evidence="9">
    <location>
        <begin position="30"/>
        <end position="53"/>
    </location>
</feature>
<organism evidence="10 11">
    <name type="scientific">Xylaria arbuscula</name>
    <dbReference type="NCBI Taxonomy" id="114810"/>
    <lineage>
        <taxon>Eukaryota</taxon>
        <taxon>Fungi</taxon>
        <taxon>Dikarya</taxon>
        <taxon>Ascomycota</taxon>
        <taxon>Pezizomycotina</taxon>
        <taxon>Sordariomycetes</taxon>
        <taxon>Xylariomycetidae</taxon>
        <taxon>Xylariales</taxon>
        <taxon>Xylariaceae</taxon>
        <taxon>Xylaria</taxon>
    </lineage>
</organism>
<dbReference type="GO" id="GO:0022857">
    <property type="term" value="F:transmembrane transporter activity"/>
    <property type="evidence" value="ECO:0007669"/>
    <property type="project" value="InterPro"/>
</dbReference>